<evidence type="ECO:0000313" key="2">
    <source>
        <dbReference type="EMBL" id="TFY82920.1"/>
    </source>
</evidence>
<dbReference type="EMBL" id="SFCI01000067">
    <property type="protein sequence ID" value="TFY82920.1"/>
    <property type="molecule type" value="Genomic_DNA"/>
</dbReference>
<accession>A0A4Z0A8Q5</accession>
<reference evidence="2 3" key="1">
    <citation type="submission" date="2019-02" db="EMBL/GenBank/DDBJ databases">
        <title>Genome sequencing of the rare red list fungi Hericium alpestre (H. flagellum).</title>
        <authorList>
            <person name="Buettner E."/>
            <person name="Kellner H."/>
        </authorList>
    </citation>
    <scope>NUCLEOTIDE SEQUENCE [LARGE SCALE GENOMIC DNA]</scope>
    <source>
        <strain evidence="2 3">DSM 108284</strain>
    </source>
</reference>
<dbReference type="STRING" id="135208.A0A4Z0A8Q5"/>
<gene>
    <name evidence="2" type="ORF">EWM64_g1089</name>
</gene>
<dbReference type="OrthoDB" id="2554293at2759"/>
<comment type="caution">
    <text evidence="2">The sequence shown here is derived from an EMBL/GenBank/DDBJ whole genome shotgun (WGS) entry which is preliminary data.</text>
</comment>
<proteinExistence type="predicted"/>
<protein>
    <submittedName>
        <fullName evidence="2">Uncharacterized protein</fullName>
    </submittedName>
</protein>
<name>A0A4Z0A8Q5_9AGAM</name>
<evidence type="ECO:0000256" key="1">
    <source>
        <dbReference type="ARBA" id="ARBA00022737"/>
    </source>
</evidence>
<dbReference type="InterPro" id="IPR011990">
    <property type="entry name" value="TPR-like_helical_dom_sf"/>
</dbReference>
<sequence length="715" mass="80413">MQTTQPLTVLASRKVLRLQDVLPAEPLLHLPILLLRSAHKHRYQRTQFIYETLIKACLIHGEILVASLLLALLIKDYELRKYCKGIKEQAEAAAMKGATAQPVRMPVSIPKRGIAYLPDKPPHLTLHEVAKCLSQGISEGPDSPSFPQYSQGLANLVSLLDMPWPTAISTSSLIKLMALYPQNNTMVWIRRHGNCIERGNAFDYFHEMLFTMIKGLISSTNVPYSGPPLNAAAYNTLLNYCLRHRCDVALADGVIKHMTTLRQPPLKPDVTTYNILLRSATLLRRNDIAEDTLSIVRESDSTSTIAQCIQPVTSPTRQDETVVPRPNQEIARLFSRIYKGDLGVPASSIELEADRYTLCSYIAYLTATGNVEDVADVLVQLVPELIGLAVPDTPSLSADGETDIPASARLRALTKAAQRTVVLGPYFFASVLNALSKAGRTGLCERVWRFAKLSEEASWTTPDPWMLTMHSYTAVMQCYAKEARKGLMLRRIAADGSVELTSDAPNKEFAVGWAEQEMKGYAELGQPEQRRAVIAPLMGERVYRTMQNAYQVFWQLRAAREDGVPGLTPPEPDARFYNALLDLLGHAYLTHARRQSASRSRWRRRVRQANQRWREEGAFPPYWRPAIEAVVHDMQTRGFHVPIWYNMMLVGRTDGAPPSMALDEPMNMPRRGSQVRPVAFPKRAPRWFKPHALHIEKTKGLPIRRQGWASNFIEH</sequence>
<dbReference type="Proteomes" id="UP000298061">
    <property type="component" value="Unassembled WGS sequence"/>
</dbReference>
<dbReference type="PANTHER" id="PTHR47942">
    <property type="entry name" value="TETRATRICOPEPTIDE REPEAT (TPR)-LIKE SUPERFAMILY PROTEIN-RELATED"/>
    <property type="match status" value="1"/>
</dbReference>
<evidence type="ECO:0000313" key="3">
    <source>
        <dbReference type="Proteomes" id="UP000298061"/>
    </source>
</evidence>
<dbReference type="Gene3D" id="1.25.40.10">
    <property type="entry name" value="Tetratricopeptide repeat domain"/>
    <property type="match status" value="1"/>
</dbReference>
<dbReference type="InterPro" id="IPR051222">
    <property type="entry name" value="PPR/CCM1_RNA-binding"/>
</dbReference>
<dbReference type="PANTHER" id="PTHR47942:SF63">
    <property type="entry name" value="PENTATRICOPEPTIDE REPEAT-CONTAINING PROTEIN"/>
    <property type="match status" value="1"/>
</dbReference>
<keyword evidence="3" id="KW-1185">Reference proteome</keyword>
<keyword evidence="1" id="KW-0677">Repeat</keyword>
<dbReference type="AlphaFoldDB" id="A0A4Z0A8Q5"/>
<organism evidence="2 3">
    <name type="scientific">Hericium alpestre</name>
    <dbReference type="NCBI Taxonomy" id="135208"/>
    <lineage>
        <taxon>Eukaryota</taxon>
        <taxon>Fungi</taxon>
        <taxon>Dikarya</taxon>
        <taxon>Basidiomycota</taxon>
        <taxon>Agaricomycotina</taxon>
        <taxon>Agaricomycetes</taxon>
        <taxon>Russulales</taxon>
        <taxon>Hericiaceae</taxon>
        <taxon>Hericium</taxon>
    </lineage>
</organism>